<sequence>MLDFSDCAATDQLPLVTVQQRTSLLLLQTLALPLLQTQFSHVKLNFPNSVYSCLNHYQGVSAAITSKKKKVKLVVLQFYKVDDSGKV</sequence>
<evidence type="ECO:0000313" key="1">
    <source>
        <dbReference type="EMBL" id="KDO50383.1"/>
    </source>
</evidence>
<dbReference type="Gene3D" id="6.20.50.150">
    <property type="match status" value="1"/>
</dbReference>
<proteinExistence type="predicted"/>
<reference evidence="1 2" key="1">
    <citation type="submission" date="2014-04" db="EMBL/GenBank/DDBJ databases">
        <authorList>
            <consortium name="International Citrus Genome Consortium"/>
            <person name="Gmitter F."/>
            <person name="Chen C."/>
            <person name="Farmerie W."/>
            <person name="Harkins T."/>
            <person name="Desany B."/>
            <person name="Mohiuddin M."/>
            <person name="Kodira C."/>
            <person name="Borodovsky M."/>
            <person name="Lomsadze A."/>
            <person name="Burns P."/>
            <person name="Jenkins J."/>
            <person name="Prochnik S."/>
            <person name="Shu S."/>
            <person name="Chapman J."/>
            <person name="Pitluck S."/>
            <person name="Schmutz J."/>
            <person name="Rokhsar D."/>
        </authorList>
    </citation>
    <scope>NUCLEOTIDE SEQUENCE</scope>
</reference>
<organism evidence="1 2">
    <name type="scientific">Citrus sinensis</name>
    <name type="common">Sweet orange</name>
    <name type="synonym">Citrus aurantium var. sinensis</name>
    <dbReference type="NCBI Taxonomy" id="2711"/>
    <lineage>
        <taxon>Eukaryota</taxon>
        <taxon>Viridiplantae</taxon>
        <taxon>Streptophyta</taxon>
        <taxon>Embryophyta</taxon>
        <taxon>Tracheophyta</taxon>
        <taxon>Spermatophyta</taxon>
        <taxon>Magnoliopsida</taxon>
        <taxon>eudicotyledons</taxon>
        <taxon>Gunneridae</taxon>
        <taxon>Pentapetalae</taxon>
        <taxon>rosids</taxon>
        <taxon>malvids</taxon>
        <taxon>Sapindales</taxon>
        <taxon>Rutaceae</taxon>
        <taxon>Aurantioideae</taxon>
        <taxon>Citrus</taxon>
    </lineage>
</organism>
<dbReference type="AlphaFoldDB" id="A0A067E5M8"/>
<evidence type="ECO:0000313" key="2">
    <source>
        <dbReference type="Proteomes" id="UP000027120"/>
    </source>
</evidence>
<gene>
    <name evidence="1" type="ORF">CISIN_1g034668mg</name>
</gene>
<name>A0A067E5M8_CITSI</name>
<dbReference type="Proteomes" id="UP000027120">
    <property type="component" value="Unassembled WGS sequence"/>
</dbReference>
<dbReference type="InterPro" id="IPR038582">
    <property type="entry name" value="Ribosomal_eS31_euk-type_sf"/>
</dbReference>
<keyword evidence="2" id="KW-1185">Reference proteome</keyword>
<dbReference type="EMBL" id="KK785082">
    <property type="protein sequence ID" value="KDO50383.1"/>
    <property type="molecule type" value="Genomic_DNA"/>
</dbReference>
<protein>
    <submittedName>
        <fullName evidence="1">Uncharacterized protein</fullName>
    </submittedName>
</protein>
<accession>A0A067E5M8</accession>